<dbReference type="PROSITE" id="PS50088">
    <property type="entry name" value="ANK_REPEAT"/>
    <property type="match status" value="1"/>
</dbReference>
<keyword evidence="3" id="KW-1185">Reference proteome</keyword>
<dbReference type="InterPro" id="IPR002110">
    <property type="entry name" value="Ankyrin_rpt"/>
</dbReference>
<proteinExistence type="predicted"/>
<comment type="caution">
    <text evidence="2">The sequence shown here is derived from an EMBL/GenBank/DDBJ whole genome shotgun (WGS) entry which is preliminary data.</text>
</comment>
<dbReference type="InterPro" id="IPR036770">
    <property type="entry name" value="Ankyrin_rpt-contain_sf"/>
</dbReference>
<feature type="repeat" description="ANK" evidence="1">
    <location>
        <begin position="23"/>
        <end position="50"/>
    </location>
</feature>
<dbReference type="EMBL" id="JAQQWM010000005">
    <property type="protein sequence ID" value="KAK8063199.1"/>
    <property type="molecule type" value="Genomic_DNA"/>
</dbReference>
<reference evidence="2 3" key="1">
    <citation type="submission" date="2023-01" db="EMBL/GenBank/DDBJ databases">
        <title>Analysis of 21 Apiospora genomes using comparative genomics revels a genus with tremendous synthesis potential of carbohydrate active enzymes and secondary metabolites.</title>
        <authorList>
            <person name="Sorensen T."/>
        </authorList>
    </citation>
    <scope>NUCLEOTIDE SEQUENCE [LARGE SCALE GENOMIC DNA]</scope>
    <source>
        <strain evidence="2 3">CBS 83171</strain>
    </source>
</reference>
<protein>
    <recommendedName>
        <fullName evidence="4">Ankyrin repeat protein</fullName>
    </recommendedName>
</protein>
<organism evidence="2 3">
    <name type="scientific">Apiospora saccharicola</name>
    <dbReference type="NCBI Taxonomy" id="335842"/>
    <lineage>
        <taxon>Eukaryota</taxon>
        <taxon>Fungi</taxon>
        <taxon>Dikarya</taxon>
        <taxon>Ascomycota</taxon>
        <taxon>Pezizomycotina</taxon>
        <taxon>Sordariomycetes</taxon>
        <taxon>Xylariomycetidae</taxon>
        <taxon>Amphisphaeriales</taxon>
        <taxon>Apiosporaceae</taxon>
        <taxon>Apiospora</taxon>
    </lineage>
</organism>
<dbReference type="SUPFAM" id="SSF48403">
    <property type="entry name" value="Ankyrin repeat"/>
    <property type="match status" value="1"/>
</dbReference>
<gene>
    <name evidence="2" type="ORF">PG996_007851</name>
</gene>
<keyword evidence="1" id="KW-0040">ANK repeat</keyword>
<name>A0ABR1UZF4_9PEZI</name>
<accession>A0ABR1UZF4</accession>
<sequence>MTPDDATVFYEMGFRDISVCDNNGRTPLLAATGRQNLLYVAWLLGHGADLFSALTITIPSINRLVTHARGTKPVHHVAQCARVARHYRRTLDGVSITIGHISDADVVDECSCGCSSHGCDSASILFRELDGPFSFRELGGPLRHRSLTRILRCCGTFRNTKWMESATRALTFDALGLTHTCCEYLGDTGFTTRYEIEESDDLDLLESLIDDFHARLEEISVAGSLQVEAYLDFLDSYWFDRIQAELEKKHQNRTSDQEKQDTIELGVQWEEESVSGSSIEDEDVLEHLSQYIDELDMIVAGKPPIFCPDCGWKPCLCYI</sequence>
<evidence type="ECO:0000313" key="3">
    <source>
        <dbReference type="Proteomes" id="UP001446871"/>
    </source>
</evidence>
<dbReference type="Proteomes" id="UP001446871">
    <property type="component" value="Unassembled WGS sequence"/>
</dbReference>
<evidence type="ECO:0000256" key="1">
    <source>
        <dbReference type="PROSITE-ProRule" id="PRU00023"/>
    </source>
</evidence>
<dbReference type="Gene3D" id="1.25.40.20">
    <property type="entry name" value="Ankyrin repeat-containing domain"/>
    <property type="match status" value="1"/>
</dbReference>
<evidence type="ECO:0000313" key="2">
    <source>
        <dbReference type="EMBL" id="KAK8063199.1"/>
    </source>
</evidence>
<dbReference type="PROSITE" id="PS50297">
    <property type="entry name" value="ANK_REP_REGION"/>
    <property type="match status" value="1"/>
</dbReference>
<evidence type="ECO:0008006" key="4">
    <source>
        <dbReference type="Google" id="ProtNLM"/>
    </source>
</evidence>